<name>A0A0G4FR23_9ALVE</name>
<reference evidence="3" key="1">
    <citation type="submission" date="2014-11" db="EMBL/GenBank/DDBJ databases">
        <authorList>
            <person name="Otto D Thomas"/>
            <person name="Naeem Raeece"/>
        </authorList>
    </citation>
    <scope>NUCLEOTIDE SEQUENCE</scope>
</reference>
<dbReference type="GO" id="GO:0016491">
    <property type="term" value="F:oxidoreductase activity"/>
    <property type="evidence" value="ECO:0007669"/>
    <property type="project" value="InterPro"/>
</dbReference>
<feature type="domain" description="Berberine/berberine-like" evidence="2">
    <location>
        <begin position="9"/>
        <end position="52"/>
    </location>
</feature>
<dbReference type="VEuPathDB" id="CryptoDB:Cvel_18182"/>
<dbReference type="EMBL" id="CDMZ01000541">
    <property type="protein sequence ID" value="CEM16528.1"/>
    <property type="molecule type" value="Genomic_DNA"/>
</dbReference>
<organism evidence="3">
    <name type="scientific">Chromera velia CCMP2878</name>
    <dbReference type="NCBI Taxonomy" id="1169474"/>
    <lineage>
        <taxon>Eukaryota</taxon>
        <taxon>Sar</taxon>
        <taxon>Alveolata</taxon>
        <taxon>Colpodellida</taxon>
        <taxon>Chromeraceae</taxon>
        <taxon>Chromera</taxon>
    </lineage>
</organism>
<evidence type="ECO:0000256" key="1">
    <source>
        <dbReference type="SAM" id="MobiDB-lite"/>
    </source>
</evidence>
<evidence type="ECO:0000313" key="3">
    <source>
        <dbReference type="EMBL" id="CEM16528.1"/>
    </source>
</evidence>
<dbReference type="InterPro" id="IPR012951">
    <property type="entry name" value="BBE"/>
</dbReference>
<gene>
    <name evidence="3" type="ORF">Cvel_18182</name>
</gene>
<dbReference type="Gene3D" id="3.30.465.10">
    <property type="match status" value="1"/>
</dbReference>
<protein>
    <recommendedName>
        <fullName evidence="2">Berberine/berberine-like domain-containing protein</fullName>
    </recommendedName>
</protein>
<feature type="region of interest" description="Disordered" evidence="1">
    <location>
        <begin position="72"/>
        <end position="92"/>
    </location>
</feature>
<dbReference type="GO" id="GO:0050660">
    <property type="term" value="F:flavin adenine dinucleotide binding"/>
    <property type="evidence" value="ECO:0007669"/>
    <property type="project" value="InterPro"/>
</dbReference>
<dbReference type="AlphaFoldDB" id="A0A0G4FR23"/>
<proteinExistence type="predicted"/>
<dbReference type="Pfam" id="PF08031">
    <property type="entry name" value="BBE"/>
    <property type="match status" value="1"/>
</dbReference>
<evidence type="ECO:0000259" key="2">
    <source>
        <dbReference type="Pfam" id="PF08031"/>
    </source>
</evidence>
<dbReference type="InterPro" id="IPR016169">
    <property type="entry name" value="FAD-bd_PCMH_sub2"/>
</dbReference>
<sequence>MNELFGTASYTNHADYFESDWKNAFWGDNYEELSSLKTKYDPFNLFWCHHCVNSDELILNKVTGELCPPRVQRSLGGGGGRSPKSPLGVKTPGKFKAAVKKHFKDFKRATIG</sequence>
<accession>A0A0G4FR23</accession>